<dbReference type="EMBL" id="JAYGJQ010000001">
    <property type="protein sequence ID" value="MEA9354633.1"/>
    <property type="molecule type" value="Genomic_DNA"/>
</dbReference>
<feature type="domain" description="AB hydrolase-1" evidence="1">
    <location>
        <begin position="34"/>
        <end position="279"/>
    </location>
</feature>
<dbReference type="InterPro" id="IPR029058">
    <property type="entry name" value="AB_hydrolase_fold"/>
</dbReference>
<comment type="caution">
    <text evidence="2">The sequence shown here is derived from an EMBL/GenBank/DDBJ whole genome shotgun (WGS) entry which is preliminary data.</text>
</comment>
<dbReference type="GO" id="GO:0016787">
    <property type="term" value="F:hydrolase activity"/>
    <property type="evidence" value="ECO:0007669"/>
    <property type="project" value="UniProtKB-KW"/>
</dbReference>
<keyword evidence="3" id="KW-1185">Reference proteome</keyword>
<dbReference type="InterPro" id="IPR000073">
    <property type="entry name" value="AB_hydrolase_1"/>
</dbReference>
<dbReference type="Proteomes" id="UP001302274">
    <property type="component" value="Unassembled WGS sequence"/>
</dbReference>
<dbReference type="SUPFAM" id="SSF53474">
    <property type="entry name" value="alpha/beta-Hydrolases"/>
    <property type="match status" value="1"/>
</dbReference>
<dbReference type="InterPro" id="IPR050266">
    <property type="entry name" value="AB_hydrolase_sf"/>
</dbReference>
<evidence type="ECO:0000313" key="2">
    <source>
        <dbReference type="EMBL" id="MEA9354633.1"/>
    </source>
</evidence>
<evidence type="ECO:0000313" key="3">
    <source>
        <dbReference type="Proteomes" id="UP001302274"/>
    </source>
</evidence>
<name>A0ABU5VNL6_9BACT</name>
<keyword evidence="2" id="KW-0378">Hydrolase</keyword>
<evidence type="ECO:0000259" key="1">
    <source>
        <dbReference type="Pfam" id="PF00561"/>
    </source>
</evidence>
<proteinExistence type="predicted"/>
<dbReference type="Pfam" id="PF00561">
    <property type="entry name" value="Abhydrolase_1"/>
    <property type="match status" value="1"/>
</dbReference>
<dbReference type="PANTHER" id="PTHR43798:SF33">
    <property type="entry name" value="HYDROLASE, PUTATIVE (AFU_ORTHOLOGUE AFUA_2G14860)-RELATED"/>
    <property type="match status" value="1"/>
</dbReference>
<accession>A0ABU5VNL6</accession>
<reference evidence="2 3" key="1">
    <citation type="submission" date="2023-11" db="EMBL/GenBank/DDBJ databases">
        <title>A Novel Polar Bacteriovorax (B. antarcticus) Isolated from the Biocrust in Antarctica.</title>
        <authorList>
            <person name="Mun W."/>
            <person name="Choi S.Y."/>
            <person name="Mitchell R.J."/>
        </authorList>
    </citation>
    <scope>NUCLEOTIDE SEQUENCE [LARGE SCALE GENOMIC DNA]</scope>
    <source>
        <strain evidence="2 3">PP10</strain>
    </source>
</reference>
<dbReference type="Gene3D" id="3.40.50.1820">
    <property type="entry name" value="alpha/beta hydrolase"/>
    <property type="match status" value="1"/>
</dbReference>
<protein>
    <submittedName>
        <fullName evidence="2">Alpha/beta hydrolase</fullName>
    </submittedName>
</protein>
<dbReference type="PANTHER" id="PTHR43798">
    <property type="entry name" value="MONOACYLGLYCEROL LIPASE"/>
    <property type="match status" value="1"/>
</dbReference>
<gene>
    <name evidence="2" type="ORF">SHI21_00355</name>
</gene>
<sequence length="303" mass="35326">MFKKSYPNYFYTSDGTRLFYNTNFPLNELNPEKPVMVFIYGLLCSNSHFKYQIPYFEELGYQILLHDYRFHFSSSQDGDIESCNFPNIARDLHELLADLNIKKTLFVGHSMGVNICLEHARRYPEDVSAQVLISGTVVPPQDIMFDSNIIDITMPYIEMFTKKYPELYKAVWKHSYKNPIAQYAIFDGGFNKKQVNIEFIQLYMKKISELPENLFFHLLKLMHDHDIINHLESIETPTLVIGGDKDKIIPNYLQQILTKHLPKSQLYIVKDGSHVPQADFPEMINHRINQFIKKSGILSGKKS</sequence>
<organism evidence="2 3">
    <name type="scientific">Bacteriovorax antarcticus</name>
    <dbReference type="NCBI Taxonomy" id="3088717"/>
    <lineage>
        <taxon>Bacteria</taxon>
        <taxon>Pseudomonadati</taxon>
        <taxon>Bdellovibrionota</taxon>
        <taxon>Bacteriovoracia</taxon>
        <taxon>Bacteriovoracales</taxon>
        <taxon>Bacteriovoracaceae</taxon>
        <taxon>Bacteriovorax</taxon>
    </lineage>
</organism>
<dbReference type="RefSeq" id="WP_323574077.1">
    <property type="nucleotide sequence ID" value="NZ_JAYGJQ010000001.1"/>
</dbReference>